<evidence type="ECO:0000259" key="2">
    <source>
        <dbReference type="SMART" id="SM00849"/>
    </source>
</evidence>
<gene>
    <name evidence="4" type="ORF">A2382_01745</name>
</gene>
<dbReference type="Pfam" id="PF07521">
    <property type="entry name" value="RMMBL"/>
    <property type="match status" value="1"/>
</dbReference>
<name>A0A1F8CVP6_9BACT</name>
<dbReference type="InterPro" id="IPR050698">
    <property type="entry name" value="MBL"/>
</dbReference>
<dbReference type="SMART" id="SM01027">
    <property type="entry name" value="Beta-Casp"/>
    <property type="match status" value="1"/>
</dbReference>
<protein>
    <recommendedName>
        <fullName evidence="6">MBL fold metallo-hydrolase</fullName>
    </recommendedName>
</protein>
<accession>A0A1F8CVP6</accession>
<organism evidence="4 5">
    <name type="scientific">Candidatus Woesebacteria bacterium RIFOXYB1_FULL_38_16</name>
    <dbReference type="NCBI Taxonomy" id="1802538"/>
    <lineage>
        <taxon>Bacteria</taxon>
        <taxon>Candidatus Woeseibacteriota</taxon>
    </lineage>
</organism>
<dbReference type="CDD" id="cd16295">
    <property type="entry name" value="TTHA0252-CPSF-like_MBL-fold"/>
    <property type="match status" value="1"/>
</dbReference>
<dbReference type="Gene3D" id="3.40.50.10890">
    <property type="match status" value="1"/>
</dbReference>
<evidence type="ECO:0008006" key="6">
    <source>
        <dbReference type="Google" id="ProtNLM"/>
    </source>
</evidence>
<dbReference type="GO" id="GO:0016787">
    <property type="term" value="F:hydrolase activity"/>
    <property type="evidence" value="ECO:0007669"/>
    <property type="project" value="UniProtKB-KW"/>
</dbReference>
<dbReference type="GO" id="GO:0004521">
    <property type="term" value="F:RNA endonuclease activity"/>
    <property type="evidence" value="ECO:0007669"/>
    <property type="project" value="TreeGrafter"/>
</dbReference>
<dbReference type="EMBL" id="MGHY01000004">
    <property type="protein sequence ID" value="OGM80146.1"/>
    <property type="molecule type" value="Genomic_DNA"/>
</dbReference>
<dbReference type="Pfam" id="PF10996">
    <property type="entry name" value="Beta-Casp"/>
    <property type="match status" value="1"/>
</dbReference>
<comment type="caution">
    <text evidence="4">The sequence shown here is derived from an EMBL/GenBank/DDBJ whole genome shotgun (WGS) entry which is preliminary data.</text>
</comment>
<feature type="domain" description="Metallo-beta-lactamase" evidence="2">
    <location>
        <begin position="13"/>
        <end position="217"/>
    </location>
</feature>
<dbReference type="STRING" id="1802538.A2382_01745"/>
<dbReference type="InterPro" id="IPR011108">
    <property type="entry name" value="RMMBL"/>
</dbReference>
<evidence type="ECO:0000256" key="1">
    <source>
        <dbReference type="ARBA" id="ARBA00022801"/>
    </source>
</evidence>
<dbReference type="Gene3D" id="3.60.15.10">
    <property type="entry name" value="Ribonuclease Z/Hydroxyacylglutathione hydrolase-like"/>
    <property type="match status" value="1"/>
</dbReference>
<dbReference type="Proteomes" id="UP000178999">
    <property type="component" value="Unassembled WGS sequence"/>
</dbReference>
<dbReference type="PANTHER" id="PTHR11203">
    <property type="entry name" value="CLEAVAGE AND POLYADENYLATION SPECIFICITY FACTOR FAMILY MEMBER"/>
    <property type="match status" value="1"/>
</dbReference>
<feature type="domain" description="Beta-Casp" evidence="3">
    <location>
        <begin position="238"/>
        <end position="360"/>
    </location>
</feature>
<dbReference type="AlphaFoldDB" id="A0A1F8CVP6"/>
<evidence type="ECO:0000313" key="5">
    <source>
        <dbReference type="Proteomes" id="UP000178999"/>
    </source>
</evidence>
<sequence>MKLKFLGAAGTVTGSGYLFTNDHTKFIIDFGMFQGTKEEESLNTRPLDFLPSEVDAVLLTHAHLDHCGRLPLLVKKGFRGPIYATEVTQELAEIVLFDSAKIALSDQENKLINPLYTEHDVVETIKLFKTIDYHEPQEFKHLKFEYINAGHILGSASIKITTPQNQSIIFSGDIGAYPDLLIPHTEFFENANFVVMESTYGGRAHPNENPIELFAEHLNSADATKGTLLIPAFAIQKTQVLLCLIKELKAQKKIRPDLPVFLDSPMATETTKIYADHSYLFNDRFQNDSTPFDSPALNVALRNKQSSQIKRTKGAKVIIAGSGMMTGGRVLSHAKEYLPDPNASVLFVGYQAAETLGRDLKQGATEVKIDSQKYPVYCKIKEINSLSSHADEPHLLNWLKNIKNINTLFLTHGDDDSRIKLASEVRRKLAVPEIILPKLNEEINLEV</sequence>
<evidence type="ECO:0000313" key="4">
    <source>
        <dbReference type="EMBL" id="OGM80146.1"/>
    </source>
</evidence>
<dbReference type="InterPro" id="IPR036866">
    <property type="entry name" value="RibonucZ/Hydroxyglut_hydro"/>
</dbReference>
<dbReference type="Pfam" id="PF16661">
    <property type="entry name" value="Lactamase_B_6"/>
    <property type="match status" value="1"/>
</dbReference>
<evidence type="ECO:0000259" key="3">
    <source>
        <dbReference type="SMART" id="SM01027"/>
    </source>
</evidence>
<dbReference type="InterPro" id="IPR001279">
    <property type="entry name" value="Metallo-B-lactamas"/>
</dbReference>
<proteinExistence type="predicted"/>
<dbReference type="InterPro" id="IPR022712">
    <property type="entry name" value="Beta_Casp"/>
</dbReference>
<dbReference type="PANTHER" id="PTHR11203:SF37">
    <property type="entry name" value="INTEGRATOR COMPLEX SUBUNIT 11"/>
    <property type="match status" value="1"/>
</dbReference>
<dbReference type="SMART" id="SM00849">
    <property type="entry name" value="Lactamase_B"/>
    <property type="match status" value="1"/>
</dbReference>
<keyword evidence="1" id="KW-0378">Hydrolase</keyword>
<reference evidence="4 5" key="1">
    <citation type="journal article" date="2016" name="Nat. Commun.">
        <title>Thousands of microbial genomes shed light on interconnected biogeochemical processes in an aquifer system.</title>
        <authorList>
            <person name="Anantharaman K."/>
            <person name="Brown C.T."/>
            <person name="Hug L.A."/>
            <person name="Sharon I."/>
            <person name="Castelle C.J."/>
            <person name="Probst A.J."/>
            <person name="Thomas B.C."/>
            <person name="Singh A."/>
            <person name="Wilkins M.J."/>
            <person name="Karaoz U."/>
            <person name="Brodie E.L."/>
            <person name="Williams K.H."/>
            <person name="Hubbard S.S."/>
            <person name="Banfield J.F."/>
        </authorList>
    </citation>
    <scope>NUCLEOTIDE SEQUENCE [LARGE SCALE GENOMIC DNA]</scope>
</reference>
<dbReference type="SUPFAM" id="SSF56281">
    <property type="entry name" value="Metallo-hydrolase/oxidoreductase"/>
    <property type="match status" value="1"/>
</dbReference>